<dbReference type="PANTHER" id="PTHR47270">
    <property type="entry name" value="PROTEIN MLP1-LIKE"/>
    <property type="match status" value="1"/>
</dbReference>
<organism evidence="2">
    <name type="scientific">Medicago truncatula</name>
    <name type="common">Barrel medic</name>
    <name type="synonym">Medicago tribuloides</name>
    <dbReference type="NCBI Taxonomy" id="3880"/>
    <lineage>
        <taxon>Eukaryota</taxon>
        <taxon>Viridiplantae</taxon>
        <taxon>Streptophyta</taxon>
        <taxon>Embryophyta</taxon>
        <taxon>Tracheophyta</taxon>
        <taxon>Spermatophyta</taxon>
        <taxon>Magnoliopsida</taxon>
        <taxon>eudicotyledons</taxon>
        <taxon>Gunneridae</taxon>
        <taxon>Pentapetalae</taxon>
        <taxon>rosids</taxon>
        <taxon>fabids</taxon>
        <taxon>Fabales</taxon>
        <taxon>Fabaceae</taxon>
        <taxon>Papilionoideae</taxon>
        <taxon>50 kb inversion clade</taxon>
        <taxon>NPAAA clade</taxon>
        <taxon>Hologalegina</taxon>
        <taxon>IRL clade</taxon>
        <taxon>Trifolieae</taxon>
        <taxon>Medicago</taxon>
    </lineage>
</organism>
<gene>
    <name evidence="2" type="ORF">MtrunA17_Chr6g0454161</name>
</gene>
<protein>
    <submittedName>
        <fullName evidence="2">Putative glucose-1-phosphate adenylyltransferase</fullName>
        <ecNumber evidence="2">2.7.7.27</ecNumber>
    </submittedName>
</protein>
<dbReference type="Pfam" id="PF25247">
    <property type="entry name" value="LbH_GLGC"/>
    <property type="match status" value="1"/>
</dbReference>
<dbReference type="Gramene" id="rna34394">
    <property type="protein sequence ID" value="RHN50139.1"/>
    <property type="gene ID" value="gene34394"/>
</dbReference>
<keyword evidence="2" id="KW-0808">Transferase</keyword>
<dbReference type="AlphaFoldDB" id="A0A396HA34"/>
<dbReference type="GO" id="GO:0008878">
    <property type="term" value="F:glucose-1-phosphate adenylyltransferase activity"/>
    <property type="evidence" value="ECO:0007669"/>
    <property type="project" value="UniProtKB-EC"/>
</dbReference>
<dbReference type="GO" id="GO:0006508">
    <property type="term" value="P:proteolysis"/>
    <property type="evidence" value="ECO:0007669"/>
    <property type="project" value="InterPro"/>
</dbReference>
<dbReference type="Pfam" id="PF05577">
    <property type="entry name" value="Peptidase_S28"/>
    <property type="match status" value="1"/>
</dbReference>
<dbReference type="Proteomes" id="UP000265566">
    <property type="component" value="Chromosome 6"/>
</dbReference>
<evidence type="ECO:0000313" key="2">
    <source>
        <dbReference type="EMBL" id="RHN50139.1"/>
    </source>
</evidence>
<dbReference type="EC" id="2.7.7.27" evidence="2"/>
<sequence>MSAKEYCIFCQYYRYSLNAKLNRSGVENPWFFFSGSYSGALSAWFRLKFPHLTCECLASSAVVLAVQDFGEFDQQIDKLCKPLVDAKNAGEDLMDAYARYVKEYYIGTFGIAAKIYDQEYLKKTAIIEDTLLMGADYYETDADRGFLAAKGSVPIGIGKNSHIKRAIIDTNARINFLLIQSPPPLPKKPPDRHVSTVINSSSSMMQTGYEQKLKDLTTELADYKFKMEMLMDEHEKLSELVEDYKSRELKFKSTINSLESKLTDNEYERQQYMDESRNLNVQLQHACEFENEIMALKSELNTANTKKERLKASLCLKSDLNYVMIRRPKKQFILLKSLFVSKW</sequence>
<dbReference type="GO" id="GO:0070008">
    <property type="term" value="F:serine-type exopeptidase activity"/>
    <property type="evidence" value="ECO:0007669"/>
    <property type="project" value="InterPro"/>
</dbReference>
<accession>A0A396HA34</accession>
<keyword evidence="1" id="KW-0175">Coiled coil</keyword>
<feature type="coiled-coil region" evidence="1">
    <location>
        <begin position="213"/>
        <end position="313"/>
    </location>
</feature>
<dbReference type="InterPro" id="IPR029058">
    <property type="entry name" value="AB_hydrolase_fold"/>
</dbReference>
<comment type="caution">
    <text evidence="2">The sequence shown here is derived from an EMBL/GenBank/DDBJ whole genome shotgun (WGS) entry which is preliminary data.</text>
</comment>
<proteinExistence type="predicted"/>
<dbReference type="InterPro" id="IPR008758">
    <property type="entry name" value="Peptidase_S28"/>
</dbReference>
<dbReference type="EMBL" id="PSQE01000006">
    <property type="protein sequence ID" value="RHN50139.1"/>
    <property type="molecule type" value="Genomic_DNA"/>
</dbReference>
<keyword evidence="2" id="KW-0548">Nucleotidyltransferase</keyword>
<evidence type="ECO:0000256" key="1">
    <source>
        <dbReference type="SAM" id="Coils"/>
    </source>
</evidence>
<dbReference type="Gene3D" id="2.160.10.10">
    <property type="entry name" value="Hexapeptide repeat proteins"/>
    <property type="match status" value="1"/>
</dbReference>
<dbReference type="Gene3D" id="3.40.50.1820">
    <property type="entry name" value="alpha/beta hydrolase"/>
    <property type="match status" value="1"/>
</dbReference>
<name>A0A396HA34_MEDTR</name>
<dbReference type="PANTHER" id="PTHR47270:SF3">
    <property type="entry name" value="HYPOTETICAL PROTEIN"/>
    <property type="match status" value="1"/>
</dbReference>
<reference evidence="2" key="1">
    <citation type="journal article" date="2018" name="Nat. Plants">
        <title>Whole-genome landscape of Medicago truncatula symbiotic genes.</title>
        <authorList>
            <person name="Pecrix Y."/>
            <person name="Gamas P."/>
            <person name="Carrere S."/>
        </authorList>
    </citation>
    <scope>NUCLEOTIDE SEQUENCE</scope>
    <source>
        <tissue evidence="2">Leaves</tissue>
    </source>
</reference>